<dbReference type="SUPFAM" id="SSF46689">
    <property type="entry name" value="Homeodomain-like"/>
    <property type="match status" value="1"/>
</dbReference>
<protein>
    <recommendedName>
        <fullName evidence="5">HTH tetR-type domain-containing protein</fullName>
    </recommendedName>
</protein>
<dbReference type="PANTHER" id="PTHR30055:SF234">
    <property type="entry name" value="HTH-TYPE TRANSCRIPTIONAL REGULATOR BETI"/>
    <property type="match status" value="1"/>
</dbReference>
<sequence>MPRTKPPDVRRNDLLDAAEEAFLERGIGATTVDEVVARAGVAKGTFYLYFRSRDELIAAVQRRFGEAFSAQLADAIAKADSWTEKIDSAVRACFHDFTHAKDLHDALFASVTKTENDEFVDTFADLVRTIRELLAAGVEAGAYRVDDVSTTALLLFNCMHGAFDAVWQADEYRDESRIVLATQTLFRRVLGLPDPEPART</sequence>
<evidence type="ECO:0000256" key="3">
    <source>
        <dbReference type="ARBA" id="ARBA00023163"/>
    </source>
</evidence>
<dbReference type="OrthoDB" id="4551013at2"/>
<keyword evidence="2 4" id="KW-0238">DNA-binding</keyword>
<dbReference type="Proteomes" id="UP000179627">
    <property type="component" value="Unassembled WGS sequence"/>
</dbReference>
<dbReference type="GO" id="GO:0003700">
    <property type="term" value="F:DNA-binding transcription factor activity"/>
    <property type="evidence" value="ECO:0007669"/>
    <property type="project" value="TreeGrafter"/>
</dbReference>
<dbReference type="Pfam" id="PF00440">
    <property type="entry name" value="TetR_N"/>
    <property type="match status" value="1"/>
</dbReference>
<evidence type="ECO:0000256" key="1">
    <source>
        <dbReference type="ARBA" id="ARBA00023015"/>
    </source>
</evidence>
<dbReference type="AlphaFoldDB" id="A0A1S1Q7V9"/>
<keyword evidence="1" id="KW-0805">Transcription regulation</keyword>
<dbReference type="PANTHER" id="PTHR30055">
    <property type="entry name" value="HTH-TYPE TRANSCRIPTIONAL REGULATOR RUTR"/>
    <property type="match status" value="1"/>
</dbReference>
<dbReference type="InterPro" id="IPR001647">
    <property type="entry name" value="HTH_TetR"/>
</dbReference>
<dbReference type="Pfam" id="PF17932">
    <property type="entry name" value="TetR_C_24"/>
    <property type="match status" value="1"/>
</dbReference>
<dbReference type="InterPro" id="IPR050109">
    <property type="entry name" value="HTH-type_TetR-like_transc_reg"/>
</dbReference>
<comment type="caution">
    <text evidence="6">The sequence shown here is derived from an EMBL/GenBank/DDBJ whole genome shotgun (WGS) entry which is preliminary data.</text>
</comment>
<evidence type="ECO:0000256" key="2">
    <source>
        <dbReference type="ARBA" id="ARBA00023125"/>
    </source>
</evidence>
<dbReference type="SUPFAM" id="SSF48498">
    <property type="entry name" value="Tetracyclin repressor-like, C-terminal domain"/>
    <property type="match status" value="1"/>
</dbReference>
<dbReference type="EMBL" id="MBLM01000160">
    <property type="protein sequence ID" value="OHV29687.1"/>
    <property type="molecule type" value="Genomic_DNA"/>
</dbReference>
<feature type="domain" description="HTH tetR-type" evidence="5">
    <location>
        <begin position="8"/>
        <end position="68"/>
    </location>
</feature>
<dbReference type="RefSeq" id="WP_071090332.1">
    <property type="nucleotide sequence ID" value="NZ_MBLM01000160.1"/>
</dbReference>
<dbReference type="InterPro" id="IPR041490">
    <property type="entry name" value="KstR2_TetR_C"/>
</dbReference>
<dbReference type="InterPro" id="IPR036271">
    <property type="entry name" value="Tet_transcr_reg_TetR-rel_C_sf"/>
</dbReference>
<accession>A0A1S1Q7V9</accession>
<dbReference type="PROSITE" id="PS50977">
    <property type="entry name" value="HTH_TETR_2"/>
    <property type="match status" value="1"/>
</dbReference>
<dbReference type="PRINTS" id="PR00455">
    <property type="entry name" value="HTHTETR"/>
</dbReference>
<dbReference type="GO" id="GO:0000976">
    <property type="term" value="F:transcription cis-regulatory region binding"/>
    <property type="evidence" value="ECO:0007669"/>
    <property type="project" value="TreeGrafter"/>
</dbReference>
<evidence type="ECO:0000313" key="6">
    <source>
        <dbReference type="EMBL" id="OHV29687.1"/>
    </source>
</evidence>
<dbReference type="Gene3D" id="1.10.357.10">
    <property type="entry name" value="Tetracycline Repressor, domain 2"/>
    <property type="match status" value="1"/>
</dbReference>
<dbReference type="InterPro" id="IPR009057">
    <property type="entry name" value="Homeodomain-like_sf"/>
</dbReference>
<reference evidence="7" key="1">
    <citation type="submission" date="2016-07" db="EMBL/GenBank/DDBJ databases">
        <title>Sequence Frankia sp. strain CcI1.17.</title>
        <authorList>
            <person name="Ghodhbane-Gtari F."/>
            <person name="Swanson E."/>
            <person name="Gueddou A."/>
            <person name="Morris K."/>
            <person name="Hezbri K."/>
            <person name="Ktari A."/>
            <person name="Nouioui I."/>
            <person name="Abebe-Akele F."/>
            <person name="Simpson S."/>
            <person name="Thomas K."/>
            <person name="Gtari M."/>
            <person name="Tisa L.S."/>
            <person name="Hurst S."/>
        </authorList>
    </citation>
    <scope>NUCLEOTIDE SEQUENCE [LARGE SCALE GENOMIC DNA]</scope>
    <source>
        <strain evidence="7">Cc1.17</strain>
    </source>
</reference>
<gene>
    <name evidence="6" type="ORF">CC117_28845</name>
</gene>
<keyword evidence="3" id="KW-0804">Transcription</keyword>
<proteinExistence type="predicted"/>
<keyword evidence="7" id="KW-1185">Reference proteome</keyword>
<organism evidence="6 7">
    <name type="scientific">Parafrankia colletiae</name>
    <dbReference type="NCBI Taxonomy" id="573497"/>
    <lineage>
        <taxon>Bacteria</taxon>
        <taxon>Bacillati</taxon>
        <taxon>Actinomycetota</taxon>
        <taxon>Actinomycetes</taxon>
        <taxon>Frankiales</taxon>
        <taxon>Frankiaceae</taxon>
        <taxon>Parafrankia</taxon>
    </lineage>
</organism>
<feature type="DNA-binding region" description="H-T-H motif" evidence="4">
    <location>
        <begin position="31"/>
        <end position="50"/>
    </location>
</feature>
<evidence type="ECO:0000313" key="7">
    <source>
        <dbReference type="Proteomes" id="UP000179627"/>
    </source>
</evidence>
<evidence type="ECO:0000256" key="4">
    <source>
        <dbReference type="PROSITE-ProRule" id="PRU00335"/>
    </source>
</evidence>
<name>A0A1S1Q7V9_9ACTN</name>
<evidence type="ECO:0000259" key="5">
    <source>
        <dbReference type="PROSITE" id="PS50977"/>
    </source>
</evidence>